<reference evidence="3" key="1">
    <citation type="submission" date="2013-01" db="EMBL/GenBank/DDBJ databases">
        <title>Draft Genome Sequence of a Mulberry Tree, Morus notabilis C.K. Schneid.</title>
        <authorList>
            <person name="He N."/>
            <person name="Zhao S."/>
        </authorList>
    </citation>
    <scope>NUCLEOTIDE SEQUENCE</scope>
</reference>
<sequence length="84" mass="9718">MTRGWWTWPRLFVIRRLGWVHKGGAAQQRACGVGEIAGRQFMKGPWRVQRRICDLRFAIVAPNDDRALGFKLKDQIKSFEESGC</sequence>
<accession>W9QU33</accession>
<dbReference type="EMBL" id="KE344158">
    <property type="protein sequence ID" value="EXB54180.1"/>
    <property type="molecule type" value="Genomic_DNA"/>
</dbReference>
<gene>
    <name evidence="2" type="ORF">L484_007229</name>
</gene>
<evidence type="ECO:0000256" key="1">
    <source>
        <dbReference type="SAM" id="SignalP"/>
    </source>
</evidence>
<dbReference type="Proteomes" id="UP000030645">
    <property type="component" value="Unassembled WGS sequence"/>
</dbReference>
<feature type="chain" id="PRO_5004930931" evidence="1">
    <location>
        <begin position="26"/>
        <end position="84"/>
    </location>
</feature>
<proteinExistence type="predicted"/>
<dbReference type="AlphaFoldDB" id="W9QU33"/>
<evidence type="ECO:0000313" key="3">
    <source>
        <dbReference type="Proteomes" id="UP000030645"/>
    </source>
</evidence>
<organism evidence="2 3">
    <name type="scientific">Morus notabilis</name>
    <dbReference type="NCBI Taxonomy" id="981085"/>
    <lineage>
        <taxon>Eukaryota</taxon>
        <taxon>Viridiplantae</taxon>
        <taxon>Streptophyta</taxon>
        <taxon>Embryophyta</taxon>
        <taxon>Tracheophyta</taxon>
        <taxon>Spermatophyta</taxon>
        <taxon>Magnoliopsida</taxon>
        <taxon>eudicotyledons</taxon>
        <taxon>Gunneridae</taxon>
        <taxon>Pentapetalae</taxon>
        <taxon>rosids</taxon>
        <taxon>fabids</taxon>
        <taxon>Rosales</taxon>
        <taxon>Moraceae</taxon>
        <taxon>Moreae</taxon>
        <taxon>Morus</taxon>
    </lineage>
</organism>
<keyword evidence="3" id="KW-1185">Reference proteome</keyword>
<name>W9QU33_9ROSA</name>
<feature type="signal peptide" evidence="1">
    <location>
        <begin position="1"/>
        <end position="25"/>
    </location>
</feature>
<keyword evidence="1" id="KW-0732">Signal</keyword>
<protein>
    <submittedName>
        <fullName evidence="2">Uncharacterized protein</fullName>
    </submittedName>
</protein>
<evidence type="ECO:0000313" key="2">
    <source>
        <dbReference type="EMBL" id="EXB54180.1"/>
    </source>
</evidence>